<dbReference type="AlphaFoldDB" id="A0A0L0VJ69"/>
<dbReference type="EMBL" id="AJIL01000050">
    <property type="protein sequence ID" value="KNE99014.1"/>
    <property type="molecule type" value="Genomic_DNA"/>
</dbReference>
<dbReference type="GO" id="GO:0006420">
    <property type="term" value="P:arginyl-tRNA aminoacylation"/>
    <property type="evidence" value="ECO:0007669"/>
    <property type="project" value="InterPro"/>
</dbReference>
<dbReference type="PANTHER" id="PTHR11956:SF11">
    <property type="entry name" value="ARGININE--TRNA LIGASE, MITOCHONDRIAL-RELATED"/>
    <property type="match status" value="1"/>
</dbReference>
<dbReference type="Gene3D" id="3.30.1360.70">
    <property type="entry name" value="Arginyl tRNA synthetase N-terminal domain"/>
    <property type="match status" value="2"/>
</dbReference>
<evidence type="ECO:0000313" key="3">
    <source>
        <dbReference type="Proteomes" id="UP000054564"/>
    </source>
</evidence>
<keyword evidence="3" id="KW-1185">Reference proteome</keyword>
<dbReference type="InterPro" id="IPR014729">
    <property type="entry name" value="Rossmann-like_a/b/a_fold"/>
</dbReference>
<gene>
    <name evidence="2" type="ORF">PSTG_07665</name>
</gene>
<feature type="region of interest" description="Disordered" evidence="1">
    <location>
        <begin position="1"/>
        <end position="22"/>
    </location>
</feature>
<proteinExistence type="predicted"/>
<dbReference type="STRING" id="1165861.A0A0L0VJ69"/>
<dbReference type="Proteomes" id="UP000054564">
    <property type="component" value="Unassembled WGS sequence"/>
</dbReference>
<organism evidence="2 3">
    <name type="scientific">Puccinia striiformis f. sp. tritici PST-78</name>
    <dbReference type="NCBI Taxonomy" id="1165861"/>
    <lineage>
        <taxon>Eukaryota</taxon>
        <taxon>Fungi</taxon>
        <taxon>Dikarya</taxon>
        <taxon>Basidiomycota</taxon>
        <taxon>Pucciniomycotina</taxon>
        <taxon>Pucciniomycetes</taxon>
        <taxon>Pucciniales</taxon>
        <taxon>Pucciniaceae</taxon>
        <taxon>Puccinia</taxon>
    </lineage>
</organism>
<evidence type="ECO:0000256" key="1">
    <source>
        <dbReference type="SAM" id="MobiDB-lite"/>
    </source>
</evidence>
<dbReference type="GO" id="GO:0004814">
    <property type="term" value="F:arginine-tRNA ligase activity"/>
    <property type="evidence" value="ECO:0007669"/>
    <property type="project" value="InterPro"/>
</dbReference>
<dbReference type="GO" id="GO:0005524">
    <property type="term" value="F:ATP binding"/>
    <property type="evidence" value="ECO:0007669"/>
    <property type="project" value="InterPro"/>
</dbReference>
<comment type="caution">
    <text evidence="2">The sequence shown here is derived from an EMBL/GenBank/DDBJ whole genome shotgun (WGS) entry which is preliminary data.</text>
</comment>
<protein>
    <submittedName>
        <fullName evidence="2">Uncharacterized protein</fullName>
    </submittedName>
</protein>
<reference evidence="3" key="1">
    <citation type="submission" date="2014-03" db="EMBL/GenBank/DDBJ databases">
        <title>The Genome Sequence of Puccinia striiformis f. sp. tritici PST-78.</title>
        <authorList>
            <consortium name="The Broad Institute Genome Sequencing Platform"/>
            <person name="Cuomo C."/>
            <person name="Hulbert S."/>
            <person name="Chen X."/>
            <person name="Walker B."/>
            <person name="Young S.K."/>
            <person name="Zeng Q."/>
            <person name="Gargeya S."/>
            <person name="Fitzgerald M."/>
            <person name="Haas B."/>
            <person name="Abouelleil A."/>
            <person name="Alvarado L."/>
            <person name="Arachchi H.M."/>
            <person name="Berlin A.M."/>
            <person name="Chapman S.B."/>
            <person name="Goldberg J."/>
            <person name="Griggs A."/>
            <person name="Gujja S."/>
            <person name="Hansen M."/>
            <person name="Howarth C."/>
            <person name="Imamovic A."/>
            <person name="Larimer J."/>
            <person name="McCowan C."/>
            <person name="Montmayeur A."/>
            <person name="Murphy C."/>
            <person name="Neiman D."/>
            <person name="Pearson M."/>
            <person name="Priest M."/>
            <person name="Roberts A."/>
            <person name="Saif S."/>
            <person name="Shea T."/>
            <person name="Sisk P."/>
            <person name="Sykes S."/>
            <person name="Wortman J."/>
            <person name="Nusbaum C."/>
            <person name="Birren B."/>
        </authorList>
    </citation>
    <scope>NUCLEOTIDE SEQUENCE [LARGE SCALE GENOMIC DNA]</scope>
    <source>
        <strain evidence="3">race PST-78</strain>
    </source>
</reference>
<dbReference type="PANTHER" id="PTHR11956">
    <property type="entry name" value="ARGINYL-TRNA SYNTHETASE"/>
    <property type="match status" value="1"/>
</dbReference>
<evidence type="ECO:0000313" key="2">
    <source>
        <dbReference type="EMBL" id="KNE99014.1"/>
    </source>
</evidence>
<sequence length="330" mass="36103">MSWMHLGVPWPSNGAESGKKEGGDLTIAVPRFRIKGSDPKQLAQKIQDEIQPAKAEGSLVKFEMDSQTLCRTVSHQVNELPHLSAKEIGGGCGINSSGINPSTGKKKKFALEFSSPNIAKRIMQVILELMEEGDPKPVALWERFRDHSIKQHKQDYAGLHIKFDVYSGQSQVSHENTKVNFRCTLTGLTASPTHTDQSRTTEECLGCIWDSNGAESGKKEGGDLTIAVPRFRIKGSDPKQLAQKIQDEIQPAKAEGSLVKFEMDSQTLCRTVSHQVNELPHLSAKEIGGGCGINSSGINPSTGKKKKFALEFSSPNIAKRIMQVILEVLS</sequence>
<dbReference type="SUPFAM" id="SSF52374">
    <property type="entry name" value="Nucleotidylyl transferase"/>
    <property type="match status" value="1"/>
</dbReference>
<name>A0A0L0VJ69_9BASI</name>
<dbReference type="InterPro" id="IPR036695">
    <property type="entry name" value="Arg-tRNA-synth_N_sf"/>
</dbReference>
<dbReference type="InterPro" id="IPR001278">
    <property type="entry name" value="Arg-tRNA-ligase"/>
</dbReference>
<dbReference type="GO" id="GO:0005739">
    <property type="term" value="C:mitochondrion"/>
    <property type="evidence" value="ECO:0007669"/>
    <property type="project" value="TreeGrafter"/>
</dbReference>
<accession>A0A0L0VJ69</accession>
<dbReference type="Gene3D" id="3.40.50.620">
    <property type="entry name" value="HUPs"/>
    <property type="match status" value="1"/>
</dbReference>
<dbReference type="GO" id="GO:0032543">
    <property type="term" value="P:mitochondrial translation"/>
    <property type="evidence" value="ECO:0007669"/>
    <property type="project" value="TreeGrafter"/>
</dbReference>